<accession>A0A814XCF1</accession>
<dbReference type="Proteomes" id="UP000663829">
    <property type="component" value="Unassembled WGS sequence"/>
</dbReference>
<evidence type="ECO:0000313" key="3">
    <source>
        <dbReference type="EMBL" id="CAF3977849.1"/>
    </source>
</evidence>
<dbReference type="AlphaFoldDB" id="A0A814XCF1"/>
<comment type="caution">
    <text evidence="2">The sequence shown here is derived from an EMBL/GenBank/DDBJ whole genome shotgun (WGS) entry which is preliminary data.</text>
</comment>
<name>A0A814XCF1_9BILA</name>
<keyword evidence="4" id="KW-1185">Reference proteome</keyword>
<gene>
    <name evidence="2" type="ORF">GPM918_LOCUS24354</name>
    <name evidence="3" type="ORF">SRO942_LOCUS24353</name>
</gene>
<reference evidence="2" key="1">
    <citation type="submission" date="2021-02" db="EMBL/GenBank/DDBJ databases">
        <authorList>
            <person name="Nowell W R."/>
        </authorList>
    </citation>
    <scope>NUCLEOTIDE SEQUENCE</scope>
</reference>
<protein>
    <submittedName>
        <fullName evidence="2">Uncharacterized protein</fullName>
    </submittedName>
</protein>
<dbReference type="EMBL" id="CAJNOQ010009043">
    <property type="protein sequence ID" value="CAF1213884.1"/>
    <property type="molecule type" value="Genomic_DNA"/>
</dbReference>
<sequence length="294" mass="33472">TYSKYGTTDDSSKLDSNLNGFIVFNGDDQITADGFLTEITINCFTLPKTTMTPTENIPKREDITTSTVRTGLTEYAQMTVPTSTSRTPSAKSVQIPNEPYISLYLISQEFSIDSKYRLDYNLNSSSKIQNIRLPDKPKIDVKKGQYVAIGFEKNSGSPYSVKRNEYSIGINNPDIISWNNNNDTTTHEQRNQQKIPFSNYLNKGAAFSFVVELIHHVNFELPLNNQPNEHGGEPINKPSKKLSKNDDKISKFQERDDILREFSIAEDYWEKIISEIKKRERMENSTAETTNIAK</sequence>
<feature type="region of interest" description="Disordered" evidence="1">
    <location>
        <begin position="223"/>
        <end position="248"/>
    </location>
</feature>
<evidence type="ECO:0000256" key="1">
    <source>
        <dbReference type="SAM" id="MobiDB-lite"/>
    </source>
</evidence>
<proteinExistence type="predicted"/>
<dbReference type="EMBL" id="CAJOBC010009044">
    <property type="protein sequence ID" value="CAF3977849.1"/>
    <property type="molecule type" value="Genomic_DNA"/>
</dbReference>
<dbReference type="Proteomes" id="UP000681722">
    <property type="component" value="Unassembled WGS sequence"/>
</dbReference>
<evidence type="ECO:0000313" key="4">
    <source>
        <dbReference type="Proteomes" id="UP000663829"/>
    </source>
</evidence>
<organism evidence="2 4">
    <name type="scientific">Didymodactylos carnosus</name>
    <dbReference type="NCBI Taxonomy" id="1234261"/>
    <lineage>
        <taxon>Eukaryota</taxon>
        <taxon>Metazoa</taxon>
        <taxon>Spiralia</taxon>
        <taxon>Gnathifera</taxon>
        <taxon>Rotifera</taxon>
        <taxon>Eurotatoria</taxon>
        <taxon>Bdelloidea</taxon>
        <taxon>Philodinida</taxon>
        <taxon>Philodinidae</taxon>
        <taxon>Didymodactylos</taxon>
    </lineage>
</organism>
<feature type="non-terminal residue" evidence="2">
    <location>
        <position position="1"/>
    </location>
</feature>
<evidence type="ECO:0000313" key="2">
    <source>
        <dbReference type="EMBL" id="CAF1213884.1"/>
    </source>
</evidence>